<reference evidence="1" key="1">
    <citation type="submission" date="2021-01" db="EMBL/GenBank/DDBJ databases">
        <authorList>
            <person name="Sun Q."/>
        </authorList>
    </citation>
    <scope>NUCLEOTIDE SEQUENCE</scope>
    <source>
        <strain evidence="1">YIM B02566</strain>
    </source>
</reference>
<gene>
    <name evidence="1" type="ORF">JHL16_27215</name>
</gene>
<name>A0ACC5RCG8_9HYPH</name>
<keyword evidence="2" id="KW-1185">Reference proteome</keyword>
<proteinExistence type="predicted"/>
<comment type="caution">
    <text evidence="1">The sequence shown here is derived from an EMBL/GenBank/DDBJ whole genome shotgun (WGS) entry which is preliminary data.</text>
</comment>
<dbReference type="Proteomes" id="UP000616151">
    <property type="component" value="Unassembled WGS sequence"/>
</dbReference>
<organism evidence="1 2">
    <name type="scientific">Taklimakanibacter albus</name>
    <dbReference type="NCBI Taxonomy" id="2800327"/>
    <lineage>
        <taxon>Bacteria</taxon>
        <taxon>Pseudomonadati</taxon>
        <taxon>Pseudomonadota</taxon>
        <taxon>Alphaproteobacteria</taxon>
        <taxon>Hyphomicrobiales</taxon>
        <taxon>Aestuariivirgaceae</taxon>
        <taxon>Taklimakanibacter</taxon>
    </lineage>
</organism>
<accession>A0ACC5RCG8</accession>
<evidence type="ECO:0000313" key="1">
    <source>
        <dbReference type="EMBL" id="MBK1870083.1"/>
    </source>
</evidence>
<evidence type="ECO:0000313" key="2">
    <source>
        <dbReference type="Proteomes" id="UP000616151"/>
    </source>
</evidence>
<dbReference type="EMBL" id="JAENHL010000008">
    <property type="protein sequence ID" value="MBK1870083.1"/>
    <property type="molecule type" value="Genomic_DNA"/>
</dbReference>
<protein>
    <submittedName>
        <fullName evidence="1">Uncharacterized protein</fullName>
    </submittedName>
</protein>
<sequence>MTDEAGAAGAATESIAQYQPRNGADDGVVQFEPNVDHTQETARNSLDRAFAVLDVETSDGTEQARDEYGQVKDAAGTSQDHRPSVALMEAPARFSADAKAAWKGVPDSVKGEVGRAFRELESGMARYQEAFEPLRSYFHMASQSNTTVHDALERYTALDGALIAEEPGTRLHAIESILDYAGITPRQYASFILGQKPDETQVRNDETVRNLRQQVTSLQHHLGGITKSIQDRYEDETLRQVEAFAEANPRLNEPDLQMTVLRLLQTQMAADLQSAYEMAERLTPAPNRIALNPRPNAAQTRNGNLSVTGAPGAGSNPARRKAPSTARESVDGAFASLGLG</sequence>